<dbReference type="Proteomes" id="UP001189429">
    <property type="component" value="Unassembled WGS sequence"/>
</dbReference>
<dbReference type="EMBL" id="CAUYUJ010018775">
    <property type="protein sequence ID" value="CAK0886232.1"/>
    <property type="molecule type" value="Genomic_DNA"/>
</dbReference>
<proteinExistence type="predicted"/>
<feature type="non-terminal residue" evidence="1">
    <location>
        <position position="1"/>
    </location>
</feature>
<keyword evidence="2" id="KW-1185">Reference proteome</keyword>
<gene>
    <name evidence="1" type="ORF">PCOR1329_LOCUS67636</name>
</gene>
<evidence type="ECO:0008006" key="3">
    <source>
        <dbReference type="Google" id="ProtNLM"/>
    </source>
</evidence>
<comment type="caution">
    <text evidence="1">The sequence shown here is derived from an EMBL/GenBank/DDBJ whole genome shotgun (WGS) entry which is preliminary data.</text>
</comment>
<name>A0ABN9WLA8_9DINO</name>
<protein>
    <recommendedName>
        <fullName evidence="3">Phospholipid scramblase</fullName>
    </recommendedName>
</protein>
<sequence length="118" mass="12425">EVRAADGAVADRLVRGVHQGCCYSCCTAGRQRSDISEVLGEPHVCRDGMFPCGPPWRAAGSELHVGEAFCCHGCATCASRLLLQTRPDRQSACRCDGVLFLPCASPPGPCASFSLRGA</sequence>
<organism evidence="1 2">
    <name type="scientific">Prorocentrum cordatum</name>
    <dbReference type="NCBI Taxonomy" id="2364126"/>
    <lineage>
        <taxon>Eukaryota</taxon>
        <taxon>Sar</taxon>
        <taxon>Alveolata</taxon>
        <taxon>Dinophyceae</taxon>
        <taxon>Prorocentrales</taxon>
        <taxon>Prorocentraceae</taxon>
        <taxon>Prorocentrum</taxon>
    </lineage>
</organism>
<reference evidence="1" key="1">
    <citation type="submission" date="2023-10" db="EMBL/GenBank/DDBJ databases">
        <authorList>
            <person name="Chen Y."/>
            <person name="Shah S."/>
            <person name="Dougan E. K."/>
            <person name="Thang M."/>
            <person name="Chan C."/>
        </authorList>
    </citation>
    <scope>NUCLEOTIDE SEQUENCE [LARGE SCALE GENOMIC DNA]</scope>
</reference>
<evidence type="ECO:0000313" key="2">
    <source>
        <dbReference type="Proteomes" id="UP001189429"/>
    </source>
</evidence>
<accession>A0ABN9WLA8</accession>
<evidence type="ECO:0000313" key="1">
    <source>
        <dbReference type="EMBL" id="CAK0886232.1"/>
    </source>
</evidence>